<evidence type="ECO:0000313" key="2">
    <source>
        <dbReference type="Proteomes" id="UP000295781"/>
    </source>
</evidence>
<dbReference type="EMBL" id="CP012670">
    <property type="protein sequence ID" value="AUX25127.1"/>
    <property type="molecule type" value="Genomic_DNA"/>
</dbReference>
<protein>
    <recommendedName>
        <fullName evidence="3">SIR2-like domain-containing protein</fullName>
    </recommendedName>
</protein>
<gene>
    <name evidence="1" type="ORF">SOCEGT47_056710</name>
</gene>
<evidence type="ECO:0000313" key="1">
    <source>
        <dbReference type="EMBL" id="AUX25127.1"/>
    </source>
</evidence>
<name>A0A4P2Q6L2_SORCE</name>
<sequence length="378" mass="43632">MLRRLNNDPRHGSRRLPDETIDTLVRLLAHPELHYESILGNLEVQYIRQGGHGIARDYNRIYQWLIESIYHLLYYRHIKRVAPIRAGLRFFDGIIELAEQNRPLWVFSLNHDVLLECMAFEFGIPIESGFPGEIRLPRRDRQGHQIGELIANTISGEDFDKLKMPFLRLGAHGINLLKIHGALDMFTFRDGKDLLKLRPATKDAIGVIEALRMANEELVHIEPPPLKQPTKIINEIAYADADGEMQFLRRSLLSGAFKFSDRHSQTLPKKMLEYFRLHLYSVSRLIVVGCSLGDTHINNILRDWLETSQDRSIEIVGPGVRSMPTFLLHLAPQVILHDTTATDFFARFSKRPLSMREKALKAMQKASRDGWRRIRGHI</sequence>
<dbReference type="AlphaFoldDB" id="A0A4P2Q6L2"/>
<reference evidence="1 2" key="1">
    <citation type="submission" date="2015-09" db="EMBL/GenBank/DDBJ databases">
        <title>Sorangium comparison.</title>
        <authorList>
            <person name="Zaburannyi N."/>
            <person name="Bunk B."/>
            <person name="Overmann J."/>
            <person name="Mueller R."/>
        </authorList>
    </citation>
    <scope>NUCLEOTIDE SEQUENCE [LARGE SCALE GENOMIC DNA]</scope>
    <source>
        <strain evidence="1 2">So ceGT47</strain>
    </source>
</reference>
<proteinExistence type="predicted"/>
<evidence type="ECO:0008006" key="3">
    <source>
        <dbReference type="Google" id="ProtNLM"/>
    </source>
</evidence>
<accession>A0A4P2Q6L2</accession>
<organism evidence="1 2">
    <name type="scientific">Sorangium cellulosum</name>
    <name type="common">Polyangium cellulosum</name>
    <dbReference type="NCBI Taxonomy" id="56"/>
    <lineage>
        <taxon>Bacteria</taxon>
        <taxon>Pseudomonadati</taxon>
        <taxon>Myxococcota</taxon>
        <taxon>Polyangia</taxon>
        <taxon>Polyangiales</taxon>
        <taxon>Polyangiaceae</taxon>
        <taxon>Sorangium</taxon>
    </lineage>
</organism>
<dbReference type="Proteomes" id="UP000295781">
    <property type="component" value="Chromosome"/>
</dbReference>